<evidence type="ECO:0000256" key="6">
    <source>
        <dbReference type="ARBA" id="ARBA00022723"/>
    </source>
</evidence>
<dbReference type="SUPFAM" id="SSF56731">
    <property type="entry name" value="DNA primase core"/>
    <property type="match status" value="1"/>
</dbReference>
<dbReference type="GO" id="GO:0003677">
    <property type="term" value="F:DNA binding"/>
    <property type="evidence" value="ECO:0007669"/>
    <property type="project" value="InterPro"/>
</dbReference>
<proteinExistence type="predicted"/>
<accession>A0A5B3GDV3</accession>
<dbReference type="Gene3D" id="3.90.580.10">
    <property type="entry name" value="Zinc finger, CHC2-type domain"/>
    <property type="match status" value="1"/>
</dbReference>
<dbReference type="SMART" id="SM00400">
    <property type="entry name" value="ZnF_CHCC"/>
    <property type="match status" value="1"/>
</dbReference>
<evidence type="ECO:0000256" key="5">
    <source>
        <dbReference type="ARBA" id="ARBA00022705"/>
    </source>
</evidence>
<evidence type="ECO:0000256" key="7">
    <source>
        <dbReference type="ARBA" id="ARBA00022771"/>
    </source>
</evidence>
<dbReference type="GO" id="GO:0006269">
    <property type="term" value="P:DNA replication, synthesis of primer"/>
    <property type="evidence" value="ECO:0007669"/>
    <property type="project" value="UniProtKB-KW"/>
</dbReference>
<dbReference type="InterPro" id="IPR034154">
    <property type="entry name" value="TOPRIM_DnaG/twinkle"/>
</dbReference>
<sequence length="373" mass="41303">MFIDYQNIKKDLTAFNATLARIYKERGRSLYLNELYSNHPGHQQTVCCPIHNDHNPSCSFSVMEDGTILFNCFACDAAGTIFDLVCAHKQWTMQENYSDIIRFIKESMQSDNDFSAIPELQPAVKAVISKETQPLTNIEEMGCESLRMAIFLEHLKVQRMALILGFAEETLMYMAARPWYALGLSPEGGLCFLYTDENGKYIGVKARLKEPWATHFGFSMNGNPYTIPGPTDSPFMKVCGTVTMWGIHAIPGSTHCIITEGETDAIAAMDAILHSGMPEKEFPAIVSINGVKSFNPERAEYFRGKHVLLAFDADEAGEEGKAKATSLLAGIAASVHALILPNGKKDVREANISHQNYLIGEILSFTAIGKEVI</sequence>
<reference evidence="11 12" key="1">
    <citation type="journal article" date="2019" name="Nat. Med.">
        <title>A library of human gut bacterial isolates paired with longitudinal multiomics data enables mechanistic microbiome research.</title>
        <authorList>
            <person name="Poyet M."/>
            <person name="Groussin M."/>
            <person name="Gibbons S.M."/>
            <person name="Avila-Pacheco J."/>
            <person name="Jiang X."/>
            <person name="Kearney S.M."/>
            <person name="Perrotta A.R."/>
            <person name="Berdy B."/>
            <person name="Zhao S."/>
            <person name="Lieberman T.D."/>
            <person name="Swanson P.K."/>
            <person name="Smith M."/>
            <person name="Roesemann S."/>
            <person name="Alexander J.E."/>
            <person name="Rich S.A."/>
            <person name="Livny J."/>
            <person name="Vlamakis H."/>
            <person name="Clish C."/>
            <person name="Bullock K."/>
            <person name="Deik A."/>
            <person name="Scott J."/>
            <person name="Pierce K.A."/>
            <person name="Xavier R.J."/>
            <person name="Alm E.J."/>
        </authorList>
    </citation>
    <scope>NUCLEOTIDE SEQUENCE [LARGE SCALE GENOMIC DNA]</scope>
    <source>
        <strain evidence="11 12">BIOML-A1</strain>
    </source>
</reference>
<protein>
    <recommendedName>
        <fullName evidence="10">Toprim domain-containing protein</fullName>
    </recommendedName>
</protein>
<evidence type="ECO:0000256" key="1">
    <source>
        <dbReference type="ARBA" id="ARBA00022478"/>
    </source>
</evidence>
<keyword evidence="7" id="KW-0863">Zinc-finger</keyword>
<dbReference type="InterPro" id="IPR036977">
    <property type="entry name" value="DNA_primase_Znf_CHC2"/>
</dbReference>
<keyword evidence="9" id="KW-0804">Transcription</keyword>
<name>A0A5B3GDV3_9BACT</name>
<dbReference type="GO" id="GO:0008270">
    <property type="term" value="F:zinc ion binding"/>
    <property type="evidence" value="ECO:0007669"/>
    <property type="project" value="UniProtKB-KW"/>
</dbReference>
<feature type="domain" description="Toprim" evidence="10">
    <location>
        <begin position="254"/>
        <end position="353"/>
    </location>
</feature>
<keyword evidence="6" id="KW-0479">Metal-binding</keyword>
<dbReference type="Proteomes" id="UP000322658">
    <property type="component" value="Unassembled WGS sequence"/>
</dbReference>
<keyword evidence="4" id="KW-0548">Nucleotidyltransferase</keyword>
<organism evidence="11 12">
    <name type="scientific">Alistipes shahii</name>
    <dbReference type="NCBI Taxonomy" id="328814"/>
    <lineage>
        <taxon>Bacteria</taxon>
        <taxon>Pseudomonadati</taxon>
        <taxon>Bacteroidota</taxon>
        <taxon>Bacteroidia</taxon>
        <taxon>Bacteroidales</taxon>
        <taxon>Rikenellaceae</taxon>
        <taxon>Alistipes</taxon>
    </lineage>
</organism>
<dbReference type="EMBL" id="VVXJ01000061">
    <property type="protein sequence ID" value="KAA2371805.1"/>
    <property type="molecule type" value="Genomic_DNA"/>
</dbReference>
<keyword evidence="3" id="KW-0808">Transferase</keyword>
<dbReference type="GO" id="GO:0000428">
    <property type="term" value="C:DNA-directed RNA polymerase complex"/>
    <property type="evidence" value="ECO:0007669"/>
    <property type="project" value="UniProtKB-KW"/>
</dbReference>
<keyword evidence="2" id="KW-0639">Primosome</keyword>
<keyword evidence="8" id="KW-0862">Zinc</keyword>
<dbReference type="InterPro" id="IPR002694">
    <property type="entry name" value="Znf_CHC2"/>
</dbReference>
<dbReference type="Gene3D" id="3.40.1360.10">
    <property type="match status" value="1"/>
</dbReference>
<evidence type="ECO:0000256" key="3">
    <source>
        <dbReference type="ARBA" id="ARBA00022679"/>
    </source>
</evidence>
<comment type="caution">
    <text evidence="11">The sequence shown here is derived from an EMBL/GenBank/DDBJ whole genome shotgun (WGS) entry which is preliminary data.</text>
</comment>
<dbReference type="PANTHER" id="PTHR30313">
    <property type="entry name" value="DNA PRIMASE"/>
    <property type="match status" value="1"/>
</dbReference>
<dbReference type="CDD" id="cd01029">
    <property type="entry name" value="TOPRIM_primases"/>
    <property type="match status" value="1"/>
</dbReference>
<evidence type="ECO:0000313" key="11">
    <source>
        <dbReference type="EMBL" id="KAA2371805.1"/>
    </source>
</evidence>
<evidence type="ECO:0000313" key="12">
    <source>
        <dbReference type="Proteomes" id="UP000322658"/>
    </source>
</evidence>
<keyword evidence="1" id="KW-0240">DNA-directed RNA polymerase</keyword>
<evidence type="ECO:0000256" key="9">
    <source>
        <dbReference type="ARBA" id="ARBA00023163"/>
    </source>
</evidence>
<dbReference type="GO" id="GO:0005737">
    <property type="term" value="C:cytoplasm"/>
    <property type="evidence" value="ECO:0007669"/>
    <property type="project" value="TreeGrafter"/>
</dbReference>
<dbReference type="InterPro" id="IPR050219">
    <property type="entry name" value="DnaG_primase"/>
</dbReference>
<keyword evidence="5" id="KW-0235">DNA replication</keyword>
<gene>
    <name evidence="11" type="ORF">F2Y07_14220</name>
</gene>
<evidence type="ECO:0000259" key="10">
    <source>
        <dbReference type="PROSITE" id="PS50880"/>
    </source>
</evidence>
<evidence type="ECO:0000256" key="2">
    <source>
        <dbReference type="ARBA" id="ARBA00022515"/>
    </source>
</evidence>
<dbReference type="GO" id="GO:0003899">
    <property type="term" value="F:DNA-directed RNA polymerase activity"/>
    <property type="evidence" value="ECO:0007669"/>
    <property type="project" value="InterPro"/>
</dbReference>
<dbReference type="Pfam" id="PF13155">
    <property type="entry name" value="Toprim_2"/>
    <property type="match status" value="1"/>
</dbReference>
<evidence type="ECO:0000256" key="8">
    <source>
        <dbReference type="ARBA" id="ARBA00022833"/>
    </source>
</evidence>
<dbReference type="InterPro" id="IPR006171">
    <property type="entry name" value="TOPRIM_dom"/>
</dbReference>
<dbReference type="AlphaFoldDB" id="A0A5B3GDV3"/>
<dbReference type="Pfam" id="PF01807">
    <property type="entry name" value="Zn_ribbon_DnaG"/>
    <property type="match status" value="1"/>
</dbReference>
<evidence type="ECO:0000256" key="4">
    <source>
        <dbReference type="ARBA" id="ARBA00022695"/>
    </source>
</evidence>
<dbReference type="PROSITE" id="PS50880">
    <property type="entry name" value="TOPRIM"/>
    <property type="match status" value="1"/>
</dbReference>
<dbReference type="GO" id="GO:1990077">
    <property type="term" value="C:primosome complex"/>
    <property type="evidence" value="ECO:0007669"/>
    <property type="project" value="UniProtKB-KW"/>
</dbReference>
<dbReference type="PANTHER" id="PTHR30313:SF2">
    <property type="entry name" value="DNA PRIMASE"/>
    <property type="match status" value="1"/>
</dbReference>
<dbReference type="SUPFAM" id="SSF57783">
    <property type="entry name" value="Zinc beta-ribbon"/>
    <property type="match status" value="1"/>
</dbReference>